<keyword evidence="7 17" id="KW-0679">Respiratory chain</keyword>
<dbReference type="InterPro" id="IPR001750">
    <property type="entry name" value="ND/Mrp_TM"/>
</dbReference>
<evidence type="ECO:0000256" key="12">
    <source>
        <dbReference type="ARBA" id="ARBA00023027"/>
    </source>
</evidence>
<name>A0A2P1H9I6_9NEOP</name>
<comment type="function">
    <text evidence="1">Core subunit of the mitochondrial membrane respiratory chain NADH dehydrogenase (Complex I) that is believed to belong to the minimal assembly required for catalysis. Complex I functions in the transfer of electrons from NADH to the respiratory chain. The immediate electron acceptor for the enzyme is believed to be ubiquinone.</text>
</comment>
<comment type="similarity">
    <text evidence="3 17">Belongs to the complex I subunit 4 family.</text>
</comment>
<feature type="domain" description="NADH:ubiquinone oxidoreductase chain 4 N-terminal" evidence="19">
    <location>
        <begin position="3"/>
        <end position="79"/>
    </location>
</feature>
<evidence type="ECO:0000256" key="6">
    <source>
        <dbReference type="ARBA" id="ARBA00022448"/>
    </source>
</evidence>
<dbReference type="GO" id="GO:0015990">
    <property type="term" value="P:electron transport coupled proton transport"/>
    <property type="evidence" value="ECO:0007669"/>
    <property type="project" value="TreeGrafter"/>
</dbReference>
<evidence type="ECO:0000259" key="18">
    <source>
        <dbReference type="Pfam" id="PF00361"/>
    </source>
</evidence>
<dbReference type="GO" id="GO:0008137">
    <property type="term" value="F:NADH dehydrogenase (ubiquinone) activity"/>
    <property type="evidence" value="ECO:0007669"/>
    <property type="project" value="UniProtKB-UniRule"/>
</dbReference>
<feature type="transmembrane region" description="Helical" evidence="17">
    <location>
        <begin position="248"/>
        <end position="270"/>
    </location>
</feature>
<feature type="transmembrane region" description="Helical" evidence="17">
    <location>
        <begin position="309"/>
        <end position="331"/>
    </location>
</feature>
<evidence type="ECO:0000256" key="16">
    <source>
        <dbReference type="ARBA" id="ARBA00049551"/>
    </source>
</evidence>
<dbReference type="PANTHER" id="PTHR43507">
    <property type="entry name" value="NADH-UBIQUINONE OXIDOREDUCTASE CHAIN 4"/>
    <property type="match status" value="1"/>
</dbReference>
<evidence type="ECO:0000256" key="11">
    <source>
        <dbReference type="ARBA" id="ARBA00022989"/>
    </source>
</evidence>
<feature type="transmembrane region" description="Helical" evidence="17">
    <location>
        <begin position="120"/>
        <end position="138"/>
    </location>
</feature>
<feature type="transmembrane region" description="Helical" evidence="17">
    <location>
        <begin position="276"/>
        <end position="297"/>
    </location>
</feature>
<dbReference type="EC" id="7.1.1.2" evidence="4 17"/>
<feature type="transmembrane region" description="Helical" evidence="17">
    <location>
        <begin position="88"/>
        <end position="108"/>
    </location>
</feature>
<evidence type="ECO:0000256" key="8">
    <source>
        <dbReference type="ARBA" id="ARBA00022692"/>
    </source>
</evidence>
<keyword evidence="13 17" id="KW-0830">Ubiquinone</keyword>
<keyword evidence="10 17" id="KW-0249">Electron transport</keyword>
<dbReference type="AlphaFoldDB" id="A0A2P1H9I6"/>
<evidence type="ECO:0000256" key="2">
    <source>
        <dbReference type="ARBA" id="ARBA00004225"/>
    </source>
</evidence>
<evidence type="ECO:0000256" key="4">
    <source>
        <dbReference type="ARBA" id="ARBA00012944"/>
    </source>
</evidence>
<evidence type="ECO:0000256" key="3">
    <source>
        <dbReference type="ARBA" id="ARBA00009025"/>
    </source>
</evidence>
<feature type="transmembrane region" description="Helical" evidence="17">
    <location>
        <begin position="351"/>
        <end position="377"/>
    </location>
</feature>
<keyword evidence="15 17" id="KW-0472">Membrane</keyword>
<comment type="function">
    <text evidence="17">Core subunit of the mitochondrial membrane respiratory chain NADH dehydrogenase (Complex I) which catalyzes electron transfer from NADH through the respiratory chain, using ubiquinone as an electron acceptor. Essential for the catalytic activity and assembly of complex I.</text>
</comment>
<proteinExistence type="inferred from homology"/>
<keyword evidence="12 17" id="KW-0520">NAD</keyword>
<dbReference type="PRINTS" id="PR01437">
    <property type="entry name" value="NUOXDRDTASE4"/>
</dbReference>
<dbReference type="InterPro" id="IPR000260">
    <property type="entry name" value="NADH4_N"/>
</dbReference>
<accession>A0A2P1H9I6</accession>
<feature type="transmembrane region" description="Helical" evidence="17">
    <location>
        <begin position="150"/>
        <end position="180"/>
    </location>
</feature>
<dbReference type="GO" id="GO:0031966">
    <property type="term" value="C:mitochondrial membrane"/>
    <property type="evidence" value="ECO:0007669"/>
    <property type="project" value="UniProtKB-SubCell"/>
</dbReference>
<feature type="transmembrane region" description="Helical" evidence="17">
    <location>
        <begin position="221"/>
        <end position="241"/>
    </location>
</feature>
<feature type="transmembrane region" description="Helical" evidence="17">
    <location>
        <begin position="32"/>
        <end position="51"/>
    </location>
</feature>
<dbReference type="EMBL" id="MG882221">
    <property type="protein sequence ID" value="AVN68182.1"/>
    <property type="molecule type" value="Genomic_DNA"/>
</dbReference>
<keyword evidence="11 17" id="KW-1133">Transmembrane helix</keyword>
<comment type="catalytic activity">
    <reaction evidence="16 17">
        <text>a ubiquinone + NADH + 5 H(+)(in) = a ubiquinol + NAD(+) + 4 H(+)(out)</text>
        <dbReference type="Rhea" id="RHEA:29091"/>
        <dbReference type="Rhea" id="RHEA-COMP:9565"/>
        <dbReference type="Rhea" id="RHEA-COMP:9566"/>
        <dbReference type="ChEBI" id="CHEBI:15378"/>
        <dbReference type="ChEBI" id="CHEBI:16389"/>
        <dbReference type="ChEBI" id="CHEBI:17976"/>
        <dbReference type="ChEBI" id="CHEBI:57540"/>
        <dbReference type="ChEBI" id="CHEBI:57945"/>
        <dbReference type="EC" id="7.1.1.2"/>
    </reaction>
</comment>
<dbReference type="Pfam" id="PF00361">
    <property type="entry name" value="Proton_antipo_M"/>
    <property type="match status" value="1"/>
</dbReference>
<evidence type="ECO:0000256" key="9">
    <source>
        <dbReference type="ARBA" id="ARBA00022967"/>
    </source>
</evidence>
<evidence type="ECO:0000256" key="14">
    <source>
        <dbReference type="ARBA" id="ARBA00023128"/>
    </source>
</evidence>
<keyword evidence="9" id="KW-1278">Translocase</keyword>
<dbReference type="PANTHER" id="PTHR43507:SF20">
    <property type="entry name" value="NADH-UBIQUINONE OXIDOREDUCTASE CHAIN 4"/>
    <property type="match status" value="1"/>
</dbReference>
<organism evidence="20">
    <name type="scientific">Nocticola sp. JW1 9/1</name>
    <dbReference type="NCBI Taxonomy" id="2093475"/>
    <lineage>
        <taxon>Eukaryota</taxon>
        <taxon>Metazoa</taxon>
        <taxon>Ecdysozoa</taxon>
        <taxon>Arthropoda</taxon>
        <taxon>Hexapoda</taxon>
        <taxon>Insecta</taxon>
        <taxon>Pterygota</taxon>
        <taxon>Neoptera</taxon>
        <taxon>Polyneoptera</taxon>
        <taxon>Dictyoptera</taxon>
        <taxon>Blattodea</taxon>
        <taxon>Corydioidea</taxon>
        <taxon>Nocticolidae</taxon>
        <taxon>Nocticola</taxon>
    </lineage>
</organism>
<keyword evidence="14 17" id="KW-0496">Mitochondrion</keyword>
<evidence type="ECO:0000313" key="20">
    <source>
        <dbReference type="EMBL" id="AVN68182.1"/>
    </source>
</evidence>
<dbReference type="GO" id="GO:0048039">
    <property type="term" value="F:ubiquinone binding"/>
    <property type="evidence" value="ECO:0007669"/>
    <property type="project" value="TreeGrafter"/>
</dbReference>
<protein>
    <recommendedName>
        <fullName evidence="5 17">NADH-ubiquinone oxidoreductase chain 4</fullName>
        <ecNumber evidence="4 17">7.1.1.2</ecNumber>
    </recommendedName>
</protein>
<evidence type="ECO:0000256" key="15">
    <source>
        <dbReference type="ARBA" id="ARBA00023136"/>
    </source>
</evidence>
<evidence type="ECO:0000256" key="13">
    <source>
        <dbReference type="ARBA" id="ARBA00023075"/>
    </source>
</evidence>
<evidence type="ECO:0000259" key="19">
    <source>
        <dbReference type="Pfam" id="PF01059"/>
    </source>
</evidence>
<dbReference type="Pfam" id="PF01059">
    <property type="entry name" value="Oxidored_q5_N"/>
    <property type="match status" value="1"/>
</dbReference>
<gene>
    <name evidence="20" type="primary">nad4</name>
</gene>
<feature type="domain" description="NADH:quinone oxidoreductase/Mrp antiporter transmembrane" evidence="18">
    <location>
        <begin position="82"/>
        <end position="365"/>
    </location>
</feature>
<geneLocation type="mitochondrion" evidence="20"/>
<keyword evidence="6 17" id="KW-0813">Transport</keyword>
<comment type="subcellular location">
    <subcellularLocation>
        <location evidence="2 17">Mitochondrion membrane</location>
        <topology evidence="2 17">Multi-pass membrane protein</topology>
    </subcellularLocation>
</comment>
<feature type="transmembrane region" description="Helical" evidence="17">
    <location>
        <begin position="397"/>
        <end position="417"/>
    </location>
</feature>
<sequence length="420" mass="47641">MILLLGMLVVVFVYNVSWLCTGYLSSVFGCDQISYGLILLSIWIVLMMVLASESINRYYYFGSFYLINLVMLLILLVCTFISVDLISFYLFFEGSLIPTMILILGWGYQPERLSSGIYMLFYTLFGSLPLLVSIIYIYESSGLVEFIMLKYVYCNSFLMCMGLMLAFLIKLPIFFFHLWLPSAHVEAPVAGSMILAGVLLKLGGYGLMRIVFLVMNYSFMMIIWVLVGLLGGWLMSLICVRQVDLKSLVAYSSVVHMGLMLGGLLTFTSWGYKGAYLLMLGHGLCSSGLFSLVNMVYERVGSRSIFLNKGMLGFMPSLSFWWFLMSVFNMAAPPSLNLVGELSLFISLVSWSWLIIILLVMISFMSAVYSLYMYSYVQYGKLYSGCFMINIGMLREFLVLFIHVYLLNILVIKLSLFTGF</sequence>
<dbReference type="GO" id="GO:0042773">
    <property type="term" value="P:ATP synthesis coupled electron transport"/>
    <property type="evidence" value="ECO:0007669"/>
    <property type="project" value="InterPro"/>
</dbReference>
<evidence type="ECO:0000256" key="1">
    <source>
        <dbReference type="ARBA" id="ARBA00003257"/>
    </source>
</evidence>
<dbReference type="GO" id="GO:0003954">
    <property type="term" value="F:NADH dehydrogenase activity"/>
    <property type="evidence" value="ECO:0007669"/>
    <property type="project" value="TreeGrafter"/>
</dbReference>
<evidence type="ECO:0000256" key="7">
    <source>
        <dbReference type="ARBA" id="ARBA00022660"/>
    </source>
</evidence>
<feature type="transmembrane region" description="Helical" evidence="17">
    <location>
        <begin position="58"/>
        <end position="82"/>
    </location>
</feature>
<reference evidence="20" key="1">
    <citation type="journal article" date="2018" name="Mol. Biol. Evol.">
        <title>Transoceanic dispersal and plate tectonics shaped global cockroach distributions: evidence from mitochondrial phylogenomics.</title>
        <authorList>
            <person name="Bourguignon T."/>
            <person name="Qian T."/>
            <person name="Ho S.Y.W."/>
            <person name="Juna F."/>
            <person name="Wang Z."/>
            <person name="Arab D.A."/>
            <person name="Cameron S.L."/>
            <person name="Walker J."/>
            <person name="Rentz D."/>
            <person name="Evans T.A."/>
            <person name="Lo N."/>
        </authorList>
    </citation>
    <scope>NUCLEOTIDE SEQUENCE</scope>
</reference>
<evidence type="ECO:0000256" key="10">
    <source>
        <dbReference type="ARBA" id="ARBA00022982"/>
    </source>
</evidence>
<dbReference type="InterPro" id="IPR003918">
    <property type="entry name" value="NADH_UbQ_OxRdtase"/>
</dbReference>
<feature type="transmembrane region" description="Helical" evidence="17">
    <location>
        <begin position="192"/>
        <end position="215"/>
    </location>
</feature>
<evidence type="ECO:0000256" key="5">
    <source>
        <dbReference type="ARBA" id="ARBA00021006"/>
    </source>
</evidence>
<evidence type="ECO:0000256" key="17">
    <source>
        <dbReference type="RuleBase" id="RU003297"/>
    </source>
</evidence>
<keyword evidence="8 17" id="KW-0812">Transmembrane</keyword>